<evidence type="ECO:0000313" key="1">
    <source>
        <dbReference type="EMBL" id="KAE8637450.1"/>
    </source>
</evidence>
<sequence length="191" mass="21695">MKNSPHRVIGLSRRTKASPKSPSPHLEDSHRTPTTMSHEDIIERKASTSFYATTSPLRAKTGTRYSDRLEISEQPQSSKPFKQTHETKRSFIEERSRPSAEEQQYNYPPEINRRGNFESSKFSSSRDTTAAPVKTRDLPSTPSPKLETQGNSESSKKEKTEAVEKASHVHPKLPDYDNFAAHFLALRQNNK</sequence>
<name>A0ACB6HC73_CUCSA</name>
<organism evidence="1 2">
    <name type="scientific">Cucumis sativus</name>
    <name type="common">Cucumber</name>
    <dbReference type="NCBI Taxonomy" id="3659"/>
    <lineage>
        <taxon>Eukaryota</taxon>
        <taxon>Viridiplantae</taxon>
        <taxon>Streptophyta</taxon>
        <taxon>Embryophyta</taxon>
        <taxon>Tracheophyta</taxon>
        <taxon>Spermatophyta</taxon>
        <taxon>Magnoliopsida</taxon>
        <taxon>eudicotyledons</taxon>
        <taxon>Gunneridae</taxon>
        <taxon>Pentapetalae</taxon>
        <taxon>rosids</taxon>
        <taxon>fabids</taxon>
        <taxon>Cucurbitales</taxon>
        <taxon>Cucurbitaceae</taxon>
        <taxon>Benincaseae</taxon>
        <taxon>Cucumis</taxon>
    </lineage>
</organism>
<dbReference type="EMBL" id="ACHR03000030">
    <property type="protein sequence ID" value="KAE8637450.1"/>
    <property type="molecule type" value="Genomic_DNA"/>
</dbReference>
<keyword evidence="2" id="KW-1185">Reference proteome</keyword>
<proteinExistence type="predicted"/>
<accession>A0ACB6HC73</accession>
<reference evidence="1 2" key="5">
    <citation type="journal article" date="2019" name="Gigascience">
        <title>A chromosome-scale genome assembly of cucumber (Cucumis sativus L.).</title>
        <authorList>
            <person name="Li Q."/>
            <person name="Li H."/>
            <person name="Huang W."/>
            <person name="Xu Y."/>
            <person name="Zhou Q."/>
            <person name="Wang S."/>
            <person name="Ruan J."/>
            <person name="Huang S."/>
            <person name="Zhang Z."/>
        </authorList>
    </citation>
    <scope>NUCLEOTIDE SEQUENCE [LARGE SCALE GENOMIC DNA]</scope>
    <source>
        <strain evidence="2">cv. 9930</strain>
        <tissue evidence="1">Leaf</tissue>
    </source>
</reference>
<reference evidence="1 2" key="1">
    <citation type="journal article" date="2009" name="Nat. Genet.">
        <title>The genome of the cucumber, Cucumis sativus L.</title>
        <authorList>
            <person name="Huang S."/>
            <person name="Li R."/>
            <person name="Zhang Z."/>
            <person name="Li L."/>
            <person name="Gu X."/>
            <person name="Fan W."/>
            <person name="Lucas W.J."/>
            <person name="Wang X."/>
            <person name="Xie B."/>
            <person name="Ni P."/>
            <person name="Ren Y."/>
            <person name="Zhu H."/>
            <person name="Li J."/>
            <person name="Lin K."/>
            <person name="Jin W."/>
            <person name="Fei Z."/>
            <person name="Li G."/>
            <person name="Staub J."/>
            <person name="Kilian A."/>
            <person name="van der Vossen E.A."/>
            <person name="Wu Y."/>
            <person name="Guo J."/>
            <person name="He J."/>
            <person name="Jia Z."/>
            <person name="Ren Y."/>
            <person name="Tian G."/>
            <person name="Lu Y."/>
            <person name="Ruan J."/>
            <person name="Qian W."/>
            <person name="Wang M."/>
            <person name="Huang Q."/>
            <person name="Li B."/>
            <person name="Xuan Z."/>
            <person name="Cao J."/>
            <person name="Asan"/>
            <person name="Wu Z."/>
            <person name="Zhang J."/>
            <person name="Cai Q."/>
            <person name="Bai Y."/>
            <person name="Zhao B."/>
            <person name="Han Y."/>
            <person name="Li Y."/>
            <person name="Li X."/>
            <person name="Wang S."/>
            <person name="Shi Q."/>
            <person name="Liu S."/>
            <person name="Cho W.K."/>
            <person name="Kim J.Y."/>
            <person name="Xu Y."/>
            <person name="Heller-Uszynska K."/>
            <person name="Miao H."/>
            <person name="Cheng Z."/>
            <person name="Zhang S."/>
            <person name="Wu J."/>
            <person name="Yang Y."/>
            <person name="Kang H."/>
            <person name="Li M."/>
            <person name="Liang H."/>
            <person name="Ren X."/>
            <person name="Shi Z."/>
            <person name="Wen M."/>
            <person name="Jian M."/>
            <person name="Yang H."/>
            <person name="Zhang G."/>
            <person name="Yang Z."/>
            <person name="Chen R."/>
            <person name="Liu S."/>
            <person name="Li J."/>
            <person name="Ma L."/>
            <person name="Liu H."/>
            <person name="Zhou Y."/>
            <person name="Zhao J."/>
            <person name="Fang X."/>
            <person name="Li G."/>
            <person name="Fang L."/>
            <person name="Li Y."/>
            <person name="Liu D."/>
            <person name="Zheng H."/>
            <person name="Zhang Y."/>
            <person name="Qin N."/>
            <person name="Li Z."/>
            <person name="Yang G."/>
            <person name="Yang S."/>
            <person name="Bolund L."/>
            <person name="Kristiansen K."/>
            <person name="Zheng H."/>
            <person name="Li S."/>
            <person name="Zhang X."/>
            <person name="Yang H."/>
            <person name="Wang J."/>
            <person name="Sun R."/>
            <person name="Zhang B."/>
            <person name="Jiang S."/>
            <person name="Wang J."/>
            <person name="Du Y."/>
            <person name="Li S."/>
        </authorList>
    </citation>
    <scope>NUCLEOTIDE SEQUENCE [LARGE SCALE GENOMIC DNA]</scope>
    <source>
        <strain evidence="2">cv. 9930</strain>
        <tissue evidence="1">Leaf</tissue>
    </source>
</reference>
<gene>
    <name evidence="1" type="ORF">Csa_004483</name>
</gene>
<reference evidence="1 2" key="4">
    <citation type="journal article" date="2011" name="BMC Genomics">
        <title>RNA-Seq improves annotation of protein-coding genes in the cucumber genome.</title>
        <authorList>
            <person name="Li Z."/>
            <person name="Zhang Z."/>
            <person name="Yan P."/>
            <person name="Huang S."/>
            <person name="Fei Z."/>
            <person name="Lin K."/>
        </authorList>
    </citation>
    <scope>NUCLEOTIDE SEQUENCE [LARGE SCALE GENOMIC DNA]</scope>
    <source>
        <strain evidence="2">cv. 9930</strain>
        <tissue evidence="1">Leaf</tissue>
    </source>
</reference>
<protein>
    <submittedName>
        <fullName evidence="1">Uncharacterized protein</fullName>
    </submittedName>
</protein>
<reference evidence="1 2" key="2">
    <citation type="journal article" date="2009" name="PLoS ONE">
        <title>An integrated genetic and cytogenetic map of the cucumber genome.</title>
        <authorList>
            <person name="Ren Y."/>
            <person name="Zhang Z."/>
            <person name="Liu J."/>
            <person name="Staub J.E."/>
            <person name="Han Y."/>
            <person name="Cheng Z."/>
            <person name="Li X."/>
            <person name="Lu J."/>
            <person name="Miao H."/>
            <person name="Kang H."/>
            <person name="Xie B."/>
            <person name="Gu X."/>
            <person name="Wang X."/>
            <person name="Du Y."/>
            <person name="Jin W."/>
            <person name="Huang S."/>
        </authorList>
    </citation>
    <scope>NUCLEOTIDE SEQUENCE [LARGE SCALE GENOMIC DNA]</scope>
    <source>
        <strain evidence="2">cv. 9930</strain>
        <tissue evidence="1">Leaf</tissue>
    </source>
</reference>
<evidence type="ECO:0000313" key="2">
    <source>
        <dbReference type="Proteomes" id="UP000029981"/>
    </source>
</evidence>
<dbReference type="Proteomes" id="UP000029981">
    <property type="component" value="Unassembled WGS sequence"/>
</dbReference>
<reference evidence="1 2" key="3">
    <citation type="journal article" date="2010" name="BMC Genomics">
        <title>Transcriptome sequencing and comparative analysis of cucumber flowers with different sex types.</title>
        <authorList>
            <person name="Guo S."/>
            <person name="Zheng Y."/>
            <person name="Joung J.G."/>
            <person name="Liu S."/>
            <person name="Zhang Z."/>
            <person name="Crasta O.R."/>
            <person name="Sobral B.W."/>
            <person name="Xu Y."/>
            <person name="Huang S."/>
            <person name="Fei Z."/>
        </authorList>
    </citation>
    <scope>NUCLEOTIDE SEQUENCE [LARGE SCALE GENOMIC DNA]</scope>
    <source>
        <strain evidence="2">cv. 9930</strain>
        <tissue evidence="1">Leaf</tissue>
    </source>
</reference>
<comment type="caution">
    <text evidence="1">The sequence shown here is derived from an EMBL/GenBank/DDBJ whole genome shotgun (WGS) entry which is preliminary data.</text>
</comment>